<accession>A0A317RH03</accession>
<protein>
    <submittedName>
        <fullName evidence="4">ABC transporter family protein</fullName>
    </submittedName>
</protein>
<gene>
    <name evidence="4" type="ORF">DFR36_101244</name>
</gene>
<dbReference type="InterPro" id="IPR003439">
    <property type="entry name" value="ABC_transporter-like_ATP-bd"/>
</dbReference>
<reference evidence="4 5" key="1">
    <citation type="submission" date="2018-05" db="EMBL/GenBank/DDBJ databases">
        <title>Genomic Encyclopedia of Type Strains, Phase IV (KMG-IV): sequencing the most valuable type-strain genomes for metagenomic binning, comparative biology and taxonomic classification.</title>
        <authorList>
            <person name="Goeker M."/>
        </authorList>
    </citation>
    <scope>NUCLEOTIDE SEQUENCE [LARGE SCALE GENOMIC DNA]</scope>
    <source>
        <strain evidence="4 5">DSM 26006</strain>
    </source>
</reference>
<evidence type="ECO:0000313" key="5">
    <source>
        <dbReference type="Proteomes" id="UP000246483"/>
    </source>
</evidence>
<feature type="domain" description="ABC transporter" evidence="3">
    <location>
        <begin position="20"/>
        <end position="222"/>
    </location>
</feature>
<dbReference type="EMBL" id="QGUB01000001">
    <property type="protein sequence ID" value="PWW48735.1"/>
    <property type="molecule type" value="Genomic_DNA"/>
</dbReference>
<keyword evidence="1" id="KW-0547">Nucleotide-binding</keyword>
<dbReference type="Proteomes" id="UP000246483">
    <property type="component" value="Unassembled WGS sequence"/>
</dbReference>
<organism evidence="4 5">
    <name type="scientific">Melaminivora alkalimesophila</name>
    <dbReference type="NCBI Taxonomy" id="1165852"/>
    <lineage>
        <taxon>Bacteria</taxon>
        <taxon>Pseudomonadati</taxon>
        <taxon>Pseudomonadota</taxon>
        <taxon>Betaproteobacteria</taxon>
        <taxon>Burkholderiales</taxon>
        <taxon>Comamonadaceae</taxon>
        <taxon>Melaminivora</taxon>
    </lineage>
</organism>
<dbReference type="GO" id="GO:0016887">
    <property type="term" value="F:ATP hydrolysis activity"/>
    <property type="evidence" value="ECO:0007669"/>
    <property type="project" value="InterPro"/>
</dbReference>
<evidence type="ECO:0000256" key="2">
    <source>
        <dbReference type="ARBA" id="ARBA00022840"/>
    </source>
</evidence>
<dbReference type="PANTHER" id="PTHR43158:SF2">
    <property type="entry name" value="SKFA PEPTIDE EXPORT ATP-BINDING PROTEIN SKFE"/>
    <property type="match status" value="1"/>
</dbReference>
<comment type="caution">
    <text evidence="4">The sequence shown here is derived from an EMBL/GenBank/DDBJ whole genome shotgun (WGS) entry which is preliminary data.</text>
</comment>
<dbReference type="AlphaFoldDB" id="A0A317RH03"/>
<keyword evidence="5" id="KW-1185">Reference proteome</keyword>
<dbReference type="GO" id="GO:0005524">
    <property type="term" value="F:ATP binding"/>
    <property type="evidence" value="ECO:0007669"/>
    <property type="project" value="UniProtKB-KW"/>
</dbReference>
<dbReference type="SUPFAM" id="SSF52540">
    <property type="entry name" value="P-loop containing nucleoside triphosphate hydrolases"/>
    <property type="match status" value="1"/>
</dbReference>
<proteinExistence type="predicted"/>
<dbReference type="InterPro" id="IPR027417">
    <property type="entry name" value="P-loop_NTPase"/>
</dbReference>
<evidence type="ECO:0000313" key="4">
    <source>
        <dbReference type="EMBL" id="PWW48735.1"/>
    </source>
</evidence>
<dbReference type="PROSITE" id="PS50893">
    <property type="entry name" value="ABC_TRANSPORTER_2"/>
    <property type="match status" value="1"/>
</dbReference>
<name>A0A317RH03_9BURK</name>
<dbReference type="Pfam" id="PF00005">
    <property type="entry name" value="ABC_tran"/>
    <property type="match status" value="1"/>
</dbReference>
<keyword evidence="2" id="KW-0067">ATP-binding</keyword>
<evidence type="ECO:0000256" key="1">
    <source>
        <dbReference type="ARBA" id="ARBA00022741"/>
    </source>
</evidence>
<dbReference type="PANTHER" id="PTHR43158">
    <property type="entry name" value="SKFA PEPTIDE EXPORT ATP-BINDING PROTEIN SKFE"/>
    <property type="match status" value="1"/>
</dbReference>
<dbReference type="Gene3D" id="3.40.50.300">
    <property type="entry name" value="P-loop containing nucleotide triphosphate hydrolases"/>
    <property type="match status" value="1"/>
</dbReference>
<sequence length="222" mass="24022">MSDHNEPPAQHSAPATPVLLKAEQIDAGPGSAQVLRGWTAQFPAGLSLILGEDGAGKTTALRVLAGELAPRGGRIRWRGGPPPGAGEVFWRDPQEPWPEALSPRGWAAQLRTQWLQWSQRAWERHVDGFDLQMHLSKPMYQLSTGGRRKVLLAAALASGAPLTLIDEPVAALDRASIDYLCEALDEAAQAAAEARRALILAHYDRLDEGLPWQCVAVLPLAQ</sequence>
<evidence type="ECO:0000259" key="3">
    <source>
        <dbReference type="PROSITE" id="PS50893"/>
    </source>
</evidence>